<gene>
    <name evidence="1" type="ORF">GLV84_00970</name>
</gene>
<accession>A0A2T4MGQ3</accession>
<dbReference type="GeneID" id="57692125"/>
<evidence type="ECO:0000313" key="2">
    <source>
        <dbReference type="Proteomes" id="UP000646308"/>
    </source>
</evidence>
<comment type="caution">
    <text evidence="1">The sequence shown here is derived from an EMBL/GenBank/DDBJ whole genome shotgun (WGS) entry which is preliminary data.</text>
</comment>
<dbReference type="EMBL" id="WMFL01000015">
    <property type="protein sequence ID" value="NJI01459.1"/>
    <property type="molecule type" value="Genomic_DNA"/>
</dbReference>
<name>A0A2T4MGQ3_9STAP</name>
<evidence type="ECO:0000313" key="1">
    <source>
        <dbReference type="EMBL" id="NJI01459.1"/>
    </source>
</evidence>
<dbReference type="AlphaFoldDB" id="A0A2T4MGQ3"/>
<protein>
    <submittedName>
        <fullName evidence="1">Cyclic lactone autoinducer peptide</fullName>
    </submittedName>
</protein>
<organism evidence="1 2">
    <name type="scientific">Staphylococcus agnetis</name>
    <dbReference type="NCBI Taxonomy" id="985762"/>
    <lineage>
        <taxon>Bacteria</taxon>
        <taxon>Bacillati</taxon>
        <taxon>Bacillota</taxon>
        <taxon>Bacilli</taxon>
        <taxon>Bacillales</taxon>
        <taxon>Staphylococcaceae</taxon>
        <taxon>Staphylococcus</taxon>
    </lineage>
</organism>
<dbReference type="NCBIfam" id="TIGR04223">
    <property type="entry name" value="quorum_AgrD"/>
    <property type="match status" value="1"/>
</dbReference>
<dbReference type="InterPro" id="IPR009229">
    <property type="entry name" value="AgrD"/>
</dbReference>
<proteinExistence type="predicted"/>
<dbReference type="Proteomes" id="UP000646308">
    <property type="component" value="Unassembled WGS sequence"/>
</dbReference>
<sequence>MAFFDSLLNLLTVLFKSLGNFARINPCTGFFNEPEVPHELSEAE</sequence>
<reference evidence="1" key="1">
    <citation type="submission" date="2019-11" db="EMBL/GenBank/DDBJ databases">
        <title>Whole genome comparisons of Staphylococcus agnetis isolates from cattle and chickens.</title>
        <authorList>
            <person name="Rhoads D."/>
            <person name="Shwani A."/>
            <person name="Adkins P."/>
            <person name="Calcutt M."/>
            <person name="Middleton J."/>
        </authorList>
    </citation>
    <scope>NUCLEOTIDE SEQUENCE</scope>
    <source>
        <strain evidence="1">1387</strain>
    </source>
</reference>
<dbReference type="RefSeq" id="WP_107368992.1">
    <property type="nucleotide sequence ID" value="NZ_CP045927.1"/>
</dbReference>
<dbReference type="SMART" id="SM00794">
    <property type="entry name" value="AgrD"/>
    <property type="match status" value="1"/>
</dbReference>
<dbReference type="Pfam" id="PF05931">
    <property type="entry name" value="AgrD"/>
    <property type="match status" value="1"/>
</dbReference>